<dbReference type="InterPro" id="IPR015797">
    <property type="entry name" value="NUDIX_hydrolase-like_dom_sf"/>
</dbReference>
<keyword evidence="2 3" id="KW-0378">Hydrolase</keyword>
<dbReference type="InterPro" id="IPR020084">
    <property type="entry name" value="NUDIX_hydrolase_CS"/>
</dbReference>
<feature type="region of interest" description="Disordered" evidence="4">
    <location>
        <begin position="1"/>
        <end position="23"/>
    </location>
</feature>
<dbReference type="PROSITE" id="PS00893">
    <property type="entry name" value="NUDIX_BOX"/>
    <property type="match status" value="1"/>
</dbReference>
<accession>A0A1D9MN13</accession>
<evidence type="ECO:0000256" key="2">
    <source>
        <dbReference type="ARBA" id="ARBA00022801"/>
    </source>
</evidence>
<name>A0A1D9MN13_9ACTO</name>
<proteinExistence type="inferred from homology"/>
<dbReference type="PANTHER" id="PTHR43736">
    <property type="entry name" value="ADP-RIBOSE PYROPHOSPHATASE"/>
    <property type="match status" value="1"/>
</dbReference>
<feature type="domain" description="Nudix hydrolase" evidence="5">
    <location>
        <begin position="26"/>
        <end position="161"/>
    </location>
</feature>
<dbReference type="InterPro" id="IPR020476">
    <property type="entry name" value="Nudix_hydrolase"/>
</dbReference>
<dbReference type="PRINTS" id="PR00502">
    <property type="entry name" value="NUDIXFAMILY"/>
</dbReference>
<dbReference type="InterPro" id="IPR000086">
    <property type="entry name" value="NUDIX_hydrolase_dom"/>
</dbReference>
<dbReference type="Proteomes" id="UP000176288">
    <property type="component" value="Chromosome"/>
</dbReference>
<evidence type="ECO:0000256" key="3">
    <source>
        <dbReference type="RuleBase" id="RU003476"/>
    </source>
</evidence>
<dbReference type="OrthoDB" id="9816289at2"/>
<organism evidence="6 7">
    <name type="scientific">Boudabousia tangfeifanii</name>
    <dbReference type="NCBI Taxonomy" id="1912795"/>
    <lineage>
        <taxon>Bacteria</taxon>
        <taxon>Bacillati</taxon>
        <taxon>Actinomycetota</taxon>
        <taxon>Actinomycetes</taxon>
        <taxon>Actinomycetales</taxon>
        <taxon>Actinomycetaceae</taxon>
        <taxon>Boudabousia</taxon>
    </lineage>
</organism>
<evidence type="ECO:0000259" key="5">
    <source>
        <dbReference type="PROSITE" id="PS51462"/>
    </source>
</evidence>
<protein>
    <recommendedName>
        <fullName evidence="5">Nudix hydrolase domain-containing protein</fullName>
    </recommendedName>
</protein>
<dbReference type="STRING" id="1912795.BK816_08930"/>
<sequence>MVNQNSLRNLANSRPHTQRTPVVDETSAGGLVVALVDGEPSAAVIARRNRLGNIEWCLPKGHLEGAETAREAAVREVQEETGILGRVITHLASIDYWFAGNGKRVHKVVHHYLLEAISGNLTVEGDPDQEAEDVAWIPLTVITNRLAYPNERRVVTIARQLLQLED</sequence>
<dbReference type="PROSITE" id="PS51462">
    <property type="entry name" value="NUDIX"/>
    <property type="match status" value="1"/>
</dbReference>
<feature type="compositionally biased region" description="Polar residues" evidence="4">
    <location>
        <begin position="1"/>
        <end position="20"/>
    </location>
</feature>
<evidence type="ECO:0000256" key="4">
    <source>
        <dbReference type="SAM" id="MobiDB-lite"/>
    </source>
</evidence>
<dbReference type="Gene3D" id="3.90.79.10">
    <property type="entry name" value="Nucleoside Triphosphate Pyrophosphohydrolase"/>
    <property type="match status" value="1"/>
</dbReference>
<dbReference type="SUPFAM" id="SSF55811">
    <property type="entry name" value="Nudix"/>
    <property type="match status" value="1"/>
</dbReference>
<dbReference type="PANTHER" id="PTHR43736:SF1">
    <property type="entry name" value="DIHYDRONEOPTERIN TRIPHOSPHATE DIPHOSPHATASE"/>
    <property type="match status" value="1"/>
</dbReference>
<dbReference type="RefSeq" id="WP_071165042.1">
    <property type="nucleotide sequence ID" value="NZ_CP017812.1"/>
</dbReference>
<dbReference type="Pfam" id="PF00293">
    <property type="entry name" value="NUDIX"/>
    <property type="match status" value="1"/>
</dbReference>
<dbReference type="EMBL" id="CP017812">
    <property type="protein sequence ID" value="AOZ73579.1"/>
    <property type="molecule type" value="Genomic_DNA"/>
</dbReference>
<comment type="similarity">
    <text evidence="1 3">Belongs to the Nudix hydrolase family.</text>
</comment>
<dbReference type="KEGG" id="avu:BK816_08930"/>
<dbReference type="AlphaFoldDB" id="A0A1D9MN13"/>
<evidence type="ECO:0000313" key="7">
    <source>
        <dbReference type="Proteomes" id="UP000176288"/>
    </source>
</evidence>
<keyword evidence="7" id="KW-1185">Reference proteome</keyword>
<reference evidence="6 7" key="1">
    <citation type="submission" date="2016-10" db="EMBL/GenBank/DDBJ databases">
        <title>Actinomyces aegypiusis sp. nov., isolated from the Aegypius monachus in Qinghai Tibet Plateau China.</title>
        <authorList>
            <person name="Wang Y."/>
        </authorList>
    </citation>
    <scope>NUCLEOTIDE SEQUENCE [LARGE SCALE GENOMIC DNA]</scope>
    <source>
        <strain evidence="6 7">VUL4_3</strain>
    </source>
</reference>
<evidence type="ECO:0000256" key="1">
    <source>
        <dbReference type="ARBA" id="ARBA00005582"/>
    </source>
</evidence>
<dbReference type="CDD" id="cd03673">
    <property type="entry name" value="NUDIX_Ap6A_hydrolase"/>
    <property type="match status" value="1"/>
</dbReference>
<dbReference type="GO" id="GO:0016787">
    <property type="term" value="F:hydrolase activity"/>
    <property type="evidence" value="ECO:0007669"/>
    <property type="project" value="UniProtKB-KW"/>
</dbReference>
<gene>
    <name evidence="6" type="ORF">BK816_08930</name>
</gene>
<evidence type="ECO:0000313" key="6">
    <source>
        <dbReference type="EMBL" id="AOZ73579.1"/>
    </source>
</evidence>